<evidence type="ECO:0000313" key="9">
    <source>
        <dbReference type="EMBL" id="CCH78333.1"/>
    </source>
</evidence>
<dbReference type="AlphaFoldDB" id="A0A077LWM9"/>
<keyword evidence="5 7" id="KW-1133">Transmembrane helix</keyword>
<dbReference type="GO" id="GO:0047360">
    <property type="term" value="F:undecaprenyl-phosphate galactose phosphotransferase activity"/>
    <property type="evidence" value="ECO:0007669"/>
    <property type="project" value="UniProtKB-EC"/>
</dbReference>
<keyword evidence="4 7" id="KW-0812">Transmembrane</keyword>
<evidence type="ECO:0000256" key="2">
    <source>
        <dbReference type="ARBA" id="ARBA00006464"/>
    </source>
</evidence>
<dbReference type="NCBIfam" id="TIGR03025">
    <property type="entry name" value="EPS_sugtrans"/>
    <property type="match status" value="1"/>
</dbReference>
<organism evidence="9 10">
    <name type="scientific">Nostocoides japonicum T1-X7</name>
    <dbReference type="NCBI Taxonomy" id="1194083"/>
    <lineage>
        <taxon>Bacteria</taxon>
        <taxon>Bacillati</taxon>
        <taxon>Actinomycetota</taxon>
        <taxon>Actinomycetes</taxon>
        <taxon>Micrococcales</taxon>
        <taxon>Intrasporangiaceae</taxon>
        <taxon>Nostocoides</taxon>
    </lineage>
</organism>
<dbReference type="Proteomes" id="UP000035721">
    <property type="component" value="Unassembled WGS sequence"/>
</dbReference>
<protein>
    <submittedName>
        <fullName evidence="9">Exopolysaccharide biosynthesis polyprenyl glycosylphosphotransferase</fullName>
        <ecNumber evidence="9">2.7.8.6</ecNumber>
    </submittedName>
</protein>
<dbReference type="STRING" id="1194083.BN12_2770004"/>
<feature type="transmembrane region" description="Helical" evidence="7">
    <location>
        <begin position="98"/>
        <end position="117"/>
    </location>
</feature>
<feature type="transmembrane region" description="Helical" evidence="7">
    <location>
        <begin position="123"/>
        <end position="144"/>
    </location>
</feature>
<feature type="transmembrane region" description="Helical" evidence="7">
    <location>
        <begin position="303"/>
        <end position="323"/>
    </location>
</feature>
<proteinExistence type="inferred from homology"/>
<evidence type="ECO:0000313" key="10">
    <source>
        <dbReference type="Proteomes" id="UP000035721"/>
    </source>
</evidence>
<comment type="subcellular location">
    <subcellularLocation>
        <location evidence="1">Membrane</location>
        <topology evidence="1">Multi-pass membrane protein</topology>
    </subcellularLocation>
</comment>
<sequence length="490" mass="53615">MDLVESGHAVVKHGLAGWQRRYRTTAVVADLLGGAVVSFGAAALRHAMFGGQTELWLASAASTKIAVLLMPIAWVLCLARAGAYAPRYLGTGNEEYRAIMRAMVVLLAMAAVLLYALKLDLSRAYALIALPSLVIVSLVLRWLLRDNLARARQRGKALQPTLVVGRVDTVGSMIHQIHFDPAGSGLRVVGACVSEVDPDRPLQRTVDGVPVLGGPEETLRAVDELGAAVVAVASTPELAGDSLRRLGWSLEYRDVDLLVAPGIVGVAGPRLSLRPANGLPMLHVERPLTGGISYRLKAIVDRLLALLAVAVLAPVFAVIWVLIRVDSRGPALYRQERIGSEGRPFTMLKFRSMVVDAESRLPELVDRSDGNGRLFKMREDPRVTRVGRVLRKFSLDELPQLFNVVAGQMSLVGPRPPLGREVDEYEFDAVRRLRVLPGMTGLWQVSGRSDLSWEDSLRLDLWYVDNWSLTLDLQIISRTFRAVFKGSGAY</sequence>
<dbReference type="PANTHER" id="PTHR30576">
    <property type="entry name" value="COLANIC BIOSYNTHESIS UDP-GLUCOSE LIPID CARRIER TRANSFERASE"/>
    <property type="match status" value="1"/>
</dbReference>
<keyword evidence="10" id="KW-1185">Reference proteome</keyword>
<comment type="caution">
    <text evidence="9">The sequence shown here is derived from an EMBL/GenBank/DDBJ whole genome shotgun (WGS) entry which is preliminary data.</text>
</comment>
<feature type="domain" description="Bacterial sugar transferase" evidence="8">
    <location>
        <begin position="297"/>
        <end position="485"/>
    </location>
</feature>
<dbReference type="EC" id="2.7.8.6" evidence="9"/>
<evidence type="ECO:0000256" key="1">
    <source>
        <dbReference type="ARBA" id="ARBA00004141"/>
    </source>
</evidence>
<keyword evidence="3 9" id="KW-0808">Transferase</keyword>
<dbReference type="PANTHER" id="PTHR30576:SF10">
    <property type="entry name" value="SLL5057 PROTEIN"/>
    <property type="match status" value="1"/>
</dbReference>
<accession>A0A077LWM9</accession>
<evidence type="ECO:0000256" key="6">
    <source>
        <dbReference type="ARBA" id="ARBA00023136"/>
    </source>
</evidence>
<name>A0A077LWM9_9MICO</name>
<dbReference type="InterPro" id="IPR003362">
    <property type="entry name" value="Bact_transf"/>
</dbReference>
<dbReference type="Pfam" id="PF02397">
    <property type="entry name" value="Bac_transf"/>
    <property type="match status" value="1"/>
</dbReference>
<feature type="transmembrane region" description="Helical" evidence="7">
    <location>
        <begin position="27"/>
        <end position="49"/>
    </location>
</feature>
<dbReference type="GO" id="GO:0016020">
    <property type="term" value="C:membrane"/>
    <property type="evidence" value="ECO:0007669"/>
    <property type="project" value="UniProtKB-SubCell"/>
</dbReference>
<evidence type="ECO:0000256" key="7">
    <source>
        <dbReference type="SAM" id="Phobius"/>
    </source>
</evidence>
<dbReference type="InterPro" id="IPR017475">
    <property type="entry name" value="EPS_sugar_tfrase"/>
</dbReference>
<dbReference type="Pfam" id="PF13727">
    <property type="entry name" value="CoA_binding_3"/>
    <property type="match status" value="1"/>
</dbReference>
<keyword evidence="6 7" id="KW-0472">Membrane</keyword>
<gene>
    <name evidence="9" type="ORF">BN12_2770004</name>
</gene>
<comment type="similarity">
    <text evidence="2">Belongs to the bacterial sugar transferase family.</text>
</comment>
<evidence type="ECO:0000256" key="5">
    <source>
        <dbReference type="ARBA" id="ARBA00022989"/>
    </source>
</evidence>
<reference evidence="9 10" key="1">
    <citation type="journal article" date="2013" name="ISME J.">
        <title>A metabolic model for members of the genus Tetrasphaera involved in enhanced biological phosphorus removal.</title>
        <authorList>
            <person name="Kristiansen R."/>
            <person name="Nguyen H.T.T."/>
            <person name="Saunders A.M."/>
            <person name="Nielsen J.L."/>
            <person name="Wimmer R."/>
            <person name="Le V.Q."/>
            <person name="McIlroy S.J."/>
            <person name="Petrovski S."/>
            <person name="Seviour R.J."/>
            <person name="Calteau A."/>
            <person name="Nielsen K.L."/>
            <person name="Nielsen P.H."/>
        </authorList>
    </citation>
    <scope>NUCLEOTIDE SEQUENCE [LARGE SCALE GENOMIC DNA]</scope>
    <source>
        <strain evidence="9 10">T1-X7</strain>
    </source>
</reference>
<feature type="transmembrane region" description="Helical" evidence="7">
    <location>
        <begin position="55"/>
        <end position="77"/>
    </location>
</feature>
<evidence type="ECO:0000259" key="8">
    <source>
        <dbReference type="Pfam" id="PF02397"/>
    </source>
</evidence>
<evidence type="ECO:0000256" key="4">
    <source>
        <dbReference type="ARBA" id="ARBA00022692"/>
    </source>
</evidence>
<dbReference type="EMBL" id="CAJB01000198">
    <property type="protein sequence ID" value="CCH78333.1"/>
    <property type="molecule type" value="Genomic_DNA"/>
</dbReference>
<evidence type="ECO:0000256" key="3">
    <source>
        <dbReference type="ARBA" id="ARBA00022679"/>
    </source>
</evidence>